<evidence type="ECO:0000313" key="7">
    <source>
        <dbReference type="Proteomes" id="UP000186292"/>
    </source>
</evidence>
<dbReference type="RefSeq" id="WP_234958971.1">
    <property type="nucleotide sequence ID" value="NZ_CP046976.1"/>
</dbReference>
<dbReference type="InterPro" id="IPR001898">
    <property type="entry name" value="SLC13A/DASS"/>
</dbReference>
<evidence type="ECO:0000256" key="2">
    <source>
        <dbReference type="ARBA" id="ARBA00022692"/>
    </source>
</evidence>
<dbReference type="STRING" id="1161099.SAMN05444817_1124"/>
<feature type="transmembrane region" description="Helical" evidence="5">
    <location>
        <begin position="54"/>
        <end position="79"/>
    </location>
</feature>
<evidence type="ECO:0000256" key="1">
    <source>
        <dbReference type="ARBA" id="ARBA00004141"/>
    </source>
</evidence>
<evidence type="ECO:0000256" key="3">
    <source>
        <dbReference type="ARBA" id="ARBA00022989"/>
    </source>
</evidence>
<dbReference type="Pfam" id="PF00939">
    <property type="entry name" value="Na_sulph_symp"/>
    <property type="match status" value="1"/>
</dbReference>
<organism evidence="6 7">
    <name type="scientific">Corynebacterium appendicis CIP 107643</name>
    <dbReference type="NCBI Taxonomy" id="1161099"/>
    <lineage>
        <taxon>Bacteria</taxon>
        <taxon>Bacillati</taxon>
        <taxon>Actinomycetota</taxon>
        <taxon>Actinomycetes</taxon>
        <taxon>Mycobacteriales</taxon>
        <taxon>Corynebacteriaceae</taxon>
        <taxon>Corynebacterium</taxon>
    </lineage>
</organism>
<dbReference type="EMBL" id="FTOF01000012">
    <property type="protein sequence ID" value="SIS53833.1"/>
    <property type="molecule type" value="Genomic_DNA"/>
</dbReference>
<name>A0A1N7JWX3_9CORY</name>
<sequence>MSVGIMLTPIIGVMDWKYAQEHINWGTLVVFAAGISLGKFLLDTGAATWLSEATFGAIGLASMPIIATIALVSLFNILIHLGFYSRRCIQAPPRSNSGAAWRLQMRRWTDREGEEIPDG</sequence>
<reference evidence="7" key="1">
    <citation type="submission" date="2017-01" db="EMBL/GenBank/DDBJ databases">
        <authorList>
            <person name="Varghese N."/>
            <person name="Submissions S."/>
        </authorList>
    </citation>
    <scope>NUCLEOTIDE SEQUENCE [LARGE SCALE GENOMIC DNA]</scope>
    <source>
        <strain evidence="7">DSM 44531</strain>
    </source>
</reference>
<evidence type="ECO:0000313" key="6">
    <source>
        <dbReference type="EMBL" id="SIS53833.1"/>
    </source>
</evidence>
<evidence type="ECO:0000256" key="4">
    <source>
        <dbReference type="ARBA" id="ARBA00023136"/>
    </source>
</evidence>
<gene>
    <name evidence="6" type="ORF">SAMN05444817_1124</name>
</gene>
<keyword evidence="4 5" id="KW-0472">Membrane</keyword>
<dbReference type="Proteomes" id="UP000186292">
    <property type="component" value="Unassembled WGS sequence"/>
</dbReference>
<comment type="subcellular location">
    <subcellularLocation>
        <location evidence="1">Membrane</location>
        <topology evidence="1">Multi-pass membrane protein</topology>
    </subcellularLocation>
</comment>
<keyword evidence="7" id="KW-1185">Reference proteome</keyword>
<proteinExistence type="predicted"/>
<accession>A0A1N7JWX3</accession>
<dbReference type="GO" id="GO:0016020">
    <property type="term" value="C:membrane"/>
    <property type="evidence" value="ECO:0007669"/>
    <property type="project" value="UniProtKB-SubCell"/>
</dbReference>
<evidence type="ECO:0000256" key="5">
    <source>
        <dbReference type="SAM" id="Phobius"/>
    </source>
</evidence>
<dbReference type="AlphaFoldDB" id="A0A1N7JWX3"/>
<keyword evidence="3 5" id="KW-1133">Transmembrane helix</keyword>
<dbReference type="GO" id="GO:0022857">
    <property type="term" value="F:transmembrane transporter activity"/>
    <property type="evidence" value="ECO:0007669"/>
    <property type="project" value="InterPro"/>
</dbReference>
<feature type="transmembrane region" description="Helical" evidence="5">
    <location>
        <begin position="23"/>
        <end position="42"/>
    </location>
</feature>
<protein>
    <submittedName>
        <fullName evidence="6">Sodium:sulfate symporter transmembrane region</fullName>
    </submittedName>
</protein>
<keyword evidence="2 5" id="KW-0812">Transmembrane</keyword>